<gene>
    <name evidence="11" type="ORF">ENQ34_04410</name>
</gene>
<dbReference type="GO" id="GO:0030170">
    <property type="term" value="F:pyridoxal phosphate binding"/>
    <property type="evidence" value="ECO:0007669"/>
    <property type="project" value="InterPro"/>
</dbReference>
<evidence type="ECO:0000256" key="1">
    <source>
        <dbReference type="ARBA" id="ARBA00001933"/>
    </source>
</evidence>
<evidence type="ECO:0000256" key="2">
    <source>
        <dbReference type="ARBA" id="ARBA00003444"/>
    </source>
</evidence>
<comment type="pathway">
    <text evidence="3">Cofactor biosynthesis; adenosylcobalamin biosynthesis.</text>
</comment>
<comment type="function">
    <text evidence="2">Decarboxylates L-threonine-O-3-phosphate to yield (R)-1-amino-2-propanol O-2-phosphate, the precursor for the linkage between the nucleotide loop and the corrin ring in cobalamin.</text>
</comment>
<evidence type="ECO:0000256" key="6">
    <source>
        <dbReference type="ARBA" id="ARBA00022898"/>
    </source>
</evidence>
<evidence type="ECO:0000313" key="11">
    <source>
        <dbReference type="EMBL" id="HEL65904.1"/>
    </source>
</evidence>
<evidence type="ECO:0000256" key="5">
    <source>
        <dbReference type="ARBA" id="ARBA00022573"/>
    </source>
</evidence>
<dbReference type="InterPro" id="IPR015421">
    <property type="entry name" value="PyrdxlP-dep_Trfase_major"/>
</dbReference>
<dbReference type="Pfam" id="PF00155">
    <property type="entry name" value="Aminotran_1_2"/>
    <property type="match status" value="1"/>
</dbReference>
<name>A0A7C2EA40_9THEO</name>
<dbReference type="UniPathway" id="UPA00148"/>
<evidence type="ECO:0000259" key="10">
    <source>
        <dbReference type="Pfam" id="PF00155"/>
    </source>
</evidence>
<dbReference type="EMBL" id="DSMU01000279">
    <property type="protein sequence ID" value="HEL65904.1"/>
    <property type="molecule type" value="Genomic_DNA"/>
</dbReference>
<dbReference type="EC" id="4.1.1.81" evidence="4"/>
<evidence type="ECO:0000256" key="8">
    <source>
        <dbReference type="ARBA" id="ARBA00029996"/>
    </source>
</evidence>
<dbReference type="GO" id="GO:0009236">
    <property type="term" value="P:cobalamin biosynthetic process"/>
    <property type="evidence" value="ECO:0007669"/>
    <property type="project" value="UniProtKB-UniPathway"/>
</dbReference>
<comment type="catalytic activity">
    <reaction evidence="9">
        <text>O-phospho-L-threonine + H(+) = (R)-1-aminopropan-2-yl phosphate + CO2</text>
        <dbReference type="Rhea" id="RHEA:11492"/>
        <dbReference type="ChEBI" id="CHEBI:15378"/>
        <dbReference type="ChEBI" id="CHEBI:16526"/>
        <dbReference type="ChEBI" id="CHEBI:58563"/>
        <dbReference type="ChEBI" id="CHEBI:58675"/>
        <dbReference type="EC" id="4.1.1.81"/>
    </reaction>
</comment>
<keyword evidence="7 11" id="KW-0456">Lyase</keyword>
<proteinExistence type="predicted"/>
<dbReference type="GO" id="GO:0048472">
    <property type="term" value="F:threonine-phosphate decarboxylase activity"/>
    <property type="evidence" value="ECO:0007669"/>
    <property type="project" value="UniProtKB-EC"/>
</dbReference>
<dbReference type="Gene3D" id="3.90.1150.10">
    <property type="entry name" value="Aspartate Aminotransferase, domain 1"/>
    <property type="match status" value="1"/>
</dbReference>
<dbReference type="NCBIfam" id="TIGR01140">
    <property type="entry name" value="L_thr_O3P_dcar"/>
    <property type="match status" value="1"/>
</dbReference>
<evidence type="ECO:0000256" key="3">
    <source>
        <dbReference type="ARBA" id="ARBA00004953"/>
    </source>
</evidence>
<comment type="caution">
    <text evidence="11">The sequence shown here is derived from an EMBL/GenBank/DDBJ whole genome shotgun (WGS) entry which is preliminary data.</text>
</comment>
<dbReference type="AlphaFoldDB" id="A0A7C2EA40"/>
<dbReference type="CDD" id="cd00609">
    <property type="entry name" value="AAT_like"/>
    <property type="match status" value="1"/>
</dbReference>
<evidence type="ECO:0000256" key="9">
    <source>
        <dbReference type="ARBA" id="ARBA00048531"/>
    </source>
</evidence>
<dbReference type="Gene3D" id="3.40.640.10">
    <property type="entry name" value="Type I PLP-dependent aspartate aminotransferase-like (Major domain)"/>
    <property type="match status" value="1"/>
</dbReference>
<organism evidence="11">
    <name type="scientific">Ammonifex degensii</name>
    <dbReference type="NCBI Taxonomy" id="42838"/>
    <lineage>
        <taxon>Bacteria</taxon>
        <taxon>Bacillati</taxon>
        <taxon>Bacillota</taxon>
        <taxon>Clostridia</taxon>
        <taxon>Thermoanaerobacterales</taxon>
        <taxon>Thermoanaerobacteraceae</taxon>
        <taxon>Ammonifex</taxon>
    </lineage>
</organism>
<sequence>MTAHIRFHGGDIYRAAREFGGRPEEYLDFSSNINPLGPSPRALAAVRAALGGLWRYPDPNCVELKEALAGYLGVPPQWLLPGNGTAELLNLLVPALKIRRAVVPVPSFTEYARSMAAWGGTVRAPALLPEENFRLDPARVAAVLAGADALFLCQPNNPTGQVVAPEELAALVEETARAGLFLIVDEAFLDFLPEKQDLTAVRFLSRHRHVVVLYSLTKFFGLAGLRLGMLVAVPEVLNKVAAVTPPWNVNLLAQAAGAAAVADEEYIAETRRVVAAEREYLTGALAFLPGVQVVPGTANFLLLDIRGTGLGAALVRCRMAKRRVLVRDAGSFPGLEEGFIRVAVRLRPENERLVKAFKSVLVENDGLAAE</sequence>
<keyword evidence="6" id="KW-0663">Pyridoxal phosphate</keyword>
<dbReference type="InterPro" id="IPR004839">
    <property type="entry name" value="Aminotransferase_I/II_large"/>
</dbReference>
<feature type="domain" description="Aminotransferase class I/classII large" evidence="10">
    <location>
        <begin position="25"/>
        <end position="356"/>
    </location>
</feature>
<comment type="cofactor">
    <cofactor evidence="1">
        <name>pyridoxal 5'-phosphate</name>
        <dbReference type="ChEBI" id="CHEBI:597326"/>
    </cofactor>
</comment>
<dbReference type="InterPro" id="IPR015422">
    <property type="entry name" value="PyrdxlP-dep_Trfase_small"/>
</dbReference>
<dbReference type="InterPro" id="IPR004838">
    <property type="entry name" value="NHTrfase_class1_PyrdxlP-BS"/>
</dbReference>
<protein>
    <recommendedName>
        <fullName evidence="4">threonine-phosphate decarboxylase</fullName>
        <ecNumber evidence="4">4.1.1.81</ecNumber>
    </recommendedName>
    <alternativeName>
        <fullName evidence="8">L-threonine-O-3-phosphate decarboxylase</fullName>
    </alternativeName>
</protein>
<dbReference type="PROSITE" id="PS00105">
    <property type="entry name" value="AA_TRANSFER_CLASS_1"/>
    <property type="match status" value="1"/>
</dbReference>
<reference evidence="11" key="1">
    <citation type="journal article" date="2020" name="mSystems">
        <title>Genome- and Community-Level Interaction Insights into Carbon Utilization and Element Cycling Functions of Hydrothermarchaeota in Hydrothermal Sediment.</title>
        <authorList>
            <person name="Zhou Z."/>
            <person name="Liu Y."/>
            <person name="Xu W."/>
            <person name="Pan J."/>
            <person name="Luo Z.H."/>
            <person name="Li M."/>
        </authorList>
    </citation>
    <scope>NUCLEOTIDE SEQUENCE [LARGE SCALE GENOMIC DNA]</scope>
    <source>
        <strain evidence="11">SpSt-300</strain>
    </source>
</reference>
<dbReference type="PANTHER" id="PTHR42885">
    <property type="entry name" value="HISTIDINOL-PHOSPHATE AMINOTRANSFERASE-RELATED"/>
    <property type="match status" value="1"/>
</dbReference>
<dbReference type="SUPFAM" id="SSF53383">
    <property type="entry name" value="PLP-dependent transferases"/>
    <property type="match status" value="1"/>
</dbReference>
<evidence type="ECO:0000256" key="7">
    <source>
        <dbReference type="ARBA" id="ARBA00023239"/>
    </source>
</evidence>
<keyword evidence="5" id="KW-0169">Cobalamin biosynthesis</keyword>
<evidence type="ECO:0000256" key="4">
    <source>
        <dbReference type="ARBA" id="ARBA00012285"/>
    </source>
</evidence>
<dbReference type="InterPro" id="IPR015424">
    <property type="entry name" value="PyrdxlP-dep_Trfase"/>
</dbReference>
<accession>A0A7C2EA40</accession>
<dbReference type="PANTHER" id="PTHR42885:SF1">
    <property type="entry name" value="THREONINE-PHOSPHATE DECARBOXYLASE"/>
    <property type="match status" value="1"/>
</dbReference>
<dbReference type="InterPro" id="IPR005860">
    <property type="entry name" value="CobD"/>
</dbReference>